<feature type="transmembrane region" description="Helical" evidence="11">
    <location>
        <begin position="25"/>
        <end position="48"/>
    </location>
</feature>
<evidence type="ECO:0000256" key="11">
    <source>
        <dbReference type="RuleBase" id="RU363047"/>
    </source>
</evidence>
<feature type="transmembrane region" description="Helical" evidence="11">
    <location>
        <begin position="78"/>
        <end position="104"/>
    </location>
</feature>
<keyword evidence="8 10" id="KW-0675">Receptor</keyword>
<evidence type="ECO:0000256" key="2">
    <source>
        <dbReference type="ARBA" id="ARBA00022475"/>
    </source>
</evidence>
<dbReference type="PROSITE" id="PS00237">
    <property type="entry name" value="G_PROTEIN_RECEP_F1_1"/>
    <property type="match status" value="1"/>
</dbReference>
<comment type="subcellular location">
    <subcellularLocation>
        <location evidence="1 11">Cell membrane</location>
        <topology evidence="1 11">Multi-pass membrane protein</topology>
    </subcellularLocation>
</comment>
<keyword evidence="11" id="KW-0716">Sensory transduction</keyword>
<dbReference type="PROSITE" id="PS50262">
    <property type="entry name" value="G_PROTEIN_RECEP_F1_2"/>
    <property type="match status" value="1"/>
</dbReference>
<evidence type="ECO:0000256" key="10">
    <source>
        <dbReference type="RuleBase" id="RU000688"/>
    </source>
</evidence>
<evidence type="ECO:0000313" key="14">
    <source>
        <dbReference type="Proteomes" id="UP001181693"/>
    </source>
</evidence>
<name>A0AAV3A7Y9_PYXAD</name>
<dbReference type="InterPro" id="IPR050516">
    <property type="entry name" value="Olfactory_GPCR"/>
</dbReference>
<dbReference type="GO" id="GO:0004984">
    <property type="term" value="F:olfactory receptor activity"/>
    <property type="evidence" value="ECO:0007669"/>
    <property type="project" value="InterPro"/>
</dbReference>
<dbReference type="FunFam" id="1.20.1070.10:FF:000015">
    <property type="entry name" value="Olfactory receptor"/>
    <property type="match status" value="1"/>
</dbReference>
<sequence>MKMNFTLVDGFFFQGLVTKPEYKMWVFLTITFAYIMTVATNSMVIGVVCFDSRLHTPMYFLLVNLAIIKLLKTKTNSFVGCFVQMFTFITLGGSECILLGVMAYDRYVAICQPLLYTTIMNKSLCIYMTISCWTIGLITAIVNTALTATLPYCHDRLIRHYFCEIPPLLKISCKNTYINELVVFLNGGSVILGSLPLTLISYTFVIQAVIKVPSASGKEKAFSMCSSHLLVSIYNKDHIFSLAYAVVTPFINPLLYSFRNKDVQRALWKIFHQWRCLSYFIQPHQCTIICQ</sequence>
<dbReference type="EMBL" id="DYDO01000006">
    <property type="protein sequence ID" value="DBA22719.1"/>
    <property type="molecule type" value="Genomic_DNA"/>
</dbReference>
<dbReference type="InterPro" id="IPR017452">
    <property type="entry name" value="GPCR_Rhodpsn_7TM"/>
</dbReference>
<keyword evidence="5 11" id="KW-1133">Transmembrane helix</keyword>
<dbReference type="PANTHER" id="PTHR26452">
    <property type="entry name" value="OLFACTORY RECEPTOR"/>
    <property type="match status" value="1"/>
</dbReference>
<keyword evidence="3 10" id="KW-0812">Transmembrane</keyword>
<protein>
    <recommendedName>
        <fullName evidence="11">Olfactory receptor</fullName>
    </recommendedName>
</protein>
<evidence type="ECO:0000256" key="6">
    <source>
        <dbReference type="ARBA" id="ARBA00023040"/>
    </source>
</evidence>
<comment type="similarity">
    <text evidence="10">Belongs to the G-protein coupled receptor 1 family.</text>
</comment>
<feature type="domain" description="G-protein coupled receptors family 1 profile" evidence="12">
    <location>
        <begin position="40"/>
        <end position="205"/>
    </location>
</feature>
<dbReference type="Proteomes" id="UP001181693">
    <property type="component" value="Unassembled WGS sequence"/>
</dbReference>
<evidence type="ECO:0000256" key="4">
    <source>
        <dbReference type="ARBA" id="ARBA00022725"/>
    </source>
</evidence>
<dbReference type="PRINTS" id="PR00237">
    <property type="entry name" value="GPCRRHODOPSN"/>
</dbReference>
<evidence type="ECO:0000256" key="8">
    <source>
        <dbReference type="ARBA" id="ARBA00023170"/>
    </source>
</evidence>
<proteinExistence type="inferred from homology"/>
<organism evidence="13 14">
    <name type="scientific">Pyxicephalus adspersus</name>
    <name type="common">African bullfrog</name>
    <dbReference type="NCBI Taxonomy" id="30357"/>
    <lineage>
        <taxon>Eukaryota</taxon>
        <taxon>Metazoa</taxon>
        <taxon>Chordata</taxon>
        <taxon>Craniata</taxon>
        <taxon>Vertebrata</taxon>
        <taxon>Euteleostomi</taxon>
        <taxon>Amphibia</taxon>
        <taxon>Batrachia</taxon>
        <taxon>Anura</taxon>
        <taxon>Neobatrachia</taxon>
        <taxon>Ranoidea</taxon>
        <taxon>Pyxicephalidae</taxon>
        <taxon>Pyxicephalinae</taxon>
        <taxon>Pyxicephalus</taxon>
    </lineage>
</organism>
<keyword evidence="2 11" id="KW-1003">Cell membrane</keyword>
<keyword evidence="14" id="KW-1185">Reference proteome</keyword>
<dbReference type="Gene3D" id="1.20.1070.10">
    <property type="entry name" value="Rhodopsin 7-helix transmembrane proteins"/>
    <property type="match status" value="1"/>
</dbReference>
<dbReference type="GO" id="GO:0004930">
    <property type="term" value="F:G protein-coupled receptor activity"/>
    <property type="evidence" value="ECO:0007669"/>
    <property type="project" value="UniProtKB-KW"/>
</dbReference>
<dbReference type="Pfam" id="PF13853">
    <property type="entry name" value="7tm_4"/>
    <property type="match status" value="1"/>
</dbReference>
<gene>
    <name evidence="13" type="ORF">GDO54_013729</name>
</gene>
<reference evidence="13" key="1">
    <citation type="thesis" date="2020" institute="ProQuest LLC" country="789 East Eisenhower Parkway, Ann Arbor, MI, USA">
        <title>Comparative Genomics and Chromosome Evolution.</title>
        <authorList>
            <person name="Mudd A.B."/>
        </authorList>
    </citation>
    <scope>NUCLEOTIDE SEQUENCE</scope>
    <source>
        <strain evidence="13">1538</strain>
        <tissue evidence="13">Blood</tissue>
    </source>
</reference>
<dbReference type="CDD" id="cd13954">
    <property type="entry name" value="7tmA_OR"/>
    <property type="match status" value="1"/>
</dbReference>
<feature type="transmembrane region" description="Helical" evidence="11">
    <location>
        <begin position="124"/>
        <end position="150"/>
    </location>
</feature>
<keyword evidence="9 10" id="KW-0807">Transducer</keyword>
<dbReference type="PRINTS" id="PR00245">
    <property type="entry name" value="OLFACTORYR"/>
</dbReference>
<evidence type="ECO:0000256" key="1">
    <source>
        <dbReference type="ARBA" id="ARBA00004651"/>
    </source>
</evidence>
<evidence type="ECO:0000256" key="5">
    <source>
        <dbReference type="ARBA" id="ARBA00022989"/>
    </source>
</evidence>
<evidence type="ECO:0000256" key="3">
    <source>
        <dbReference type="ARBA" id="ARBA00022692"/>
    </source>
</evidence>
<feature type="transmembrane region" description="Helical" evidence="11">
    <location>
        <begin position="239"/>
        <end position="258"/>
    </location>
</feature>
<accession>A0AAV3A7Y9</accession>
<comment type="caution">
    <text evidence="13">The sequence shown here is derived from an EMBL/GenBank/DDBJ whole genome shotgun (WGS) entry which is preliminary data.</text>
</comment>
<dbReference type="InterPro" id="IPR000276">
    <property type="entry name" value="GPCR_Rhodpsn"/>
</dbReference>
<keyword evidence="7 11" id="KW-0472">Membrane</keyword>
<dbReference type="InterPro" id="IPR000725">
    <property type="entry name" value="Olfact_rcpt"/>
</dbReference>
<keyword evidence="4 11" id="KW-0552">Olfaction</keyword>
<keyword evidence="6 10" id="KW-0297">G-protein coupled receptor</keyword>
<dbReference type="GO" id="GO:0005886">
    <property type="term" value="C:plasma membrane"/>
    <property type="evidence" value="ECO:0007669"/>
    <property type="project" value="UniProtKB-SubCell"/>
</dbReference>
<evidence type="ECO:0000313" key="13">
    <source>
        <dbReference type="EMBL" id="DBA22719.1"/>
    </source>
</evidence>
<evidence type="ECO:0000256" key="7">
    <source>
        <dbReference type="ARBA" id="ARBA00023136"/>
    </source>
</evidence>
<evidence type="ECO:0000256" key="9">
    <source>
        <dbReference type="ARBA" id="ARBA00023224"/>
    </source>
</evidence>
<feature type="transmembrane region" description="Helical" evidence="11">
    <location>
        <begin position="181"/>
        <end position="210"/>
    </location>
</feature>
<evidence type="ECO:0000259" key="12">
    <source>
        <dbReference type="PROSITE" id="PS50262"/>
    </source>
</evidence>
<dbReference type="SUPFAM" id="SSF81321">
    <property type="entry name" value="Family A G protein-coupled receptor-like"/>
    <property type="match status" value="1"/>
</dbReference>
<dbReference type="AlphaFoldDB" id="A0AAV3A7Y9"/>